<keyword evidence="2" id="KW-1185">Reference proteome</keyword>
<evidence type="ECO:0000313" key="2">
    <source>
        <dbReference type="Proteomes" id="UP000053660"/>
    </source>
</evidence>
<organism evidence="1 2">
    <name type="scientific">Oesophagostomum dentatum</name>
    <name type="common">Nodular worm</name>
    <dbReference type="NCBI Taxonomy" id="61180"/>
    <lineage>
        <taxon>Eukaryota</taxon>
        <taxon>Metazoa</taxon>
        <taxon>Ecdysozoa</taxon>
        <taxon>Nematoda</taxon>
        <taxon>Chromadorea</taxon>
        <taxon>Rhabditida</taxon>
        <taxon>Rhabditina</taxon>
        <taxon>Rhabditomorpha</taxon>
        <taxon>Strongyloidea</taxon>
        <taxon>Strongylidae</taxon>
        <taxon>Oesophagostomum</taxon>
    </lineage>
</organism>
<gene>
    <name evidence="1" type="ORF">OESDEN_00256</name>
</gene>
<protein>
    <recommendedName>
        <fullName evidence="3">Reverse transcriptase domain-containing protein</fullName>
    </recommendedName>
</protein>
<dbReference type="OrthoDB" id="5865536at2759"/>
<evidence type="ECO:0000313" key="1">
    <source>
        <dbReference type="EMBL" id="KHJ99747.1"/>
    </source>
</evidence>
<dbReference type="AlphaFoldDB" id="A0A0B1TV63"/>
<evidence type="ECO:0008006" key="3">
    <source>
        <dbReference type="Google" id="ProtNLM"/>
    </source>
</evidence>
<reference evidence="1 2" key="1">
    <citation type="submission" date="2014-03" db="EMBL/GenBank/DDBJ databases">
        <title>Draft genome of the hookworm Oesophagostomum dentatum.</title>
        <authorList>
            <person name="Mitreva M."/>
        </authorList>
    </citation>
    <scope>NUCLEOTIDE SEQUENCE [LARGE SCALE GENOMIC DNA]</scope>
    <source>
        <strain evidence="1 2">OD-Hann</strain>
    </source>
</reference>
<dbReference type="Proteomes" id="UP000053660">
    <property type="component" value="Unassembled WGS sequence"/>
</dbReference>
<proteinExistence type="predicted"/>
<accession>A0A0B1TV63</accession>
<dbReference type="EMBL" id="KN549206">
    <property type="protein sequence ID" value="KHJ99747.1"/>
    <property type="molecule type" value="Genomic_DNA"/>
</dbReference>
<name>A0A0B1TV63_OESDE</name>
<sequence length="70" mass="7941">MYADDIKIYAAYDHANPLNIQSKLSEALLKTANWAAAWDLKINRLPCWFDPALDVRLVSVLLTVPHSDMI</sequence>